<evidence type="ECO:0000313" key="1">
    <source>
        <dbReference type="EMBL" id="SDM76893.1"/>
    </source>
</evidence>
<name>A0A1G9VXP5_9ACTN</name>
<dbReference type="SUPFAM" id="SSF54909">
    <property type="entry name" value="Dimeric alpha+beta barrel"/>
    <property type="match status" value="1"/>
</dbReference>
<accession>A0A1G9VXP5</accession>
<dbReference type="STRING" id="1137991.SAMN05660642_03297"/>
<organism evidence="1 2">
    <name type="scientific">Geodermatophilus siccatus</name>
    <dbReference type="NCBI Taxonomy" id="1137991"/>
    <lineage>
        <taxon>Bacteria</taxon>
        <taxon>Bacillati</taxon>
        <taxon>Actinomycetota</taxon>
        <taxon>Actinomycetes</taxon>
        <taxon>Geodermatophilales</taxon>
        <taxon>Geodermatophilaceae</taxon>
        <taxon>Geodermatophilus</taxon>
    </lineage>
</organism>
<reference evidence="2" key="1">
    <citation type="submission" date="2016-10" db="EMBL/GenBank/DDBJ databases">
        <authorList>
            <person name="Varghese N."/>
            <person name="Submissions S."/>
        </authorList>
    </citation>
    <scope>NUCLEOTIDE SEQUENCE [LARGE SCALE GENOMIC DNA]</scope>
    <source>
        <strain evidence="2">DSM 45419</strain>
    </source>
</reference>
<proteinExistence type="predicted"/>
<sequence length="148" mass="16301">MVRAADVRDSAPIIAYVREHERTAQQGARGQQRVTGCRVLVLRSTVEVVGEGEVHAVIRHYRGGSQLFDELERRTDDVERVIRGVPGFISYHLVRTADGGFSVGVFEDESGATESTRVAADWVRQNLPQLTVSPPEVIEGGVILHLGR</sequence>
<dbReference type="EMBL" id="FNHE01000008">
    <property type="protein sequence ID" value="SDM76893.1"/>
    <property type="molecule type" value="Genomic_DNA"/>
</dbReference>
<evidence type="ECO:0008006" key="3">
    <source>
        <dbReference type="Google" id="ProtNLM"/>
    </source>
</evidence>
<gene>
    <name evidence="1" type="ORF">SAMN05660642_03297</name>
</gene>
<dbReference type="Proteomes" id="UP000198680">
    <property type="component" value="Unassembled WGS sequence"/>
</dbReference>
<evidence type="ECO:0000313" key="2">
    <source>
        <dbReference type="Proteomes" id="UP000198680"/>
    </source>
</evidence>
<dbReference type="InterPro" id="IPR011008">
    <property type="entry name" value="Dimeric_a/b-barrel"/>
</dbReference>
<dbReference type="AlphaFoldDB" id="A0A1G9VXP5"/>
<protein>
    <recommendedName>
        <fullName evidence="3">Antibiotic biosynthesis monooxygenase</fullName>
    </recommendedName>
</protein>
<keyword evidence="2" id="KW-1185">Reference proteome</keyword>